<dbReference type="AlphaFoldDB" id="A0A4U6W438"/>
<proteinExistence type="predicted"/>
<sequence length="90" mass="9344">MTLFHPPLAAVVLAAPTADLTVSAAVFARSRRGEGGERSRVPLFPYLHVRGTPVVAPLSQSDCRSALFALDTRRAGTGANSSLCIGGLVP</sequence>
<gene>
    <name evidence="1" type="ORF">SEVIR_1G035750v2</name>
</gene>
<dbReference type="Proteomes" id="UP000298652">
    <property type="component" value="Chromosome 1"/>
</dbReference>
<name>A0A4U6W438_SETVI</name>
<dbReference type="EMBL" id="CM016552">
    <property type="protein sequence ID" value="TKW37250.1"/>
    <property type="molecule type" value="Genomic_DNA"/>
</dbReference>
<protein>
    <submittedName>
        <fullName evidence="1">Uncharacterized protein</fullName>
    </submittedName>
</protein>
<reference evidence="1" key="1">
    <citation type="submission" date="2019-03" db="EMBL/GenBank/DDBJ databases">
        <title>WGS assembly of Setaria viridis.</title>
        <authorList>
            <person name="Huang P."/>
            <person name="Jenkins J."/>
            <person name="Grimwood J."/>
            <person name="Barry K."/>
            <person name="Healey A."/>
            <person name="Mamidi S."/>
            <person name="Sreedasyam A."/>
            <person name="Shu S."/>
            <person name="Feldman M."/>
            <person name="Wu J."/>
            <person name="Yu Y."/>
            <person name="Chen C."/>
            <person name="Johnson J."/>
            <person name="Rokhsar D."/>
            <person name="Baxter I."/>
            <person name="Schmutz J."/>
            <person name="Brutnell T."/>
            <person name="Kellogg E."/>
        </authorList>
    </citation>
    <scope>NUCLEOTIDE SEQUENCE [LARGE SCALE GENOMIC DNA]</scope>
</reference>
<dbReference type="Gramene" id="TKW37250">
    <property type="protein sequence ID" value="TKW37250"/>
    <property type="gene ID" value="SEVIR_1G035750v2"/>
</dbReference>
<organism evidence="1 2">
    <name type="scientific">Setaria viridis</name>
    <name type="common">Green bristlegrass</name>
    <name type="synonym">Setaria italica subsp. viridis</name>
    <dbReference type="NCBI Taxonomy" id="4556"/>
    <lineage>
        <taxon>Eukaryota</taxon>
        <taxon>Viridiplantae</taxon>
        <taxon>Streptophyta</taxon>
        <taxon>Embryophyta</taxon>
        <taxon>Tracheophyta</taxon>
        <taxon>Spermatophyta</taxon>
        <taxon>Magnoliopsida</taxon>
        <taxon>Liliopsida</taxon>
        <taxon>Poales</taxon>
        <taxon>Poaceae</taxon>
        <taxon>PACMAD clade</taxon>
        <taxon>Panicoideae</taxon>
        <taxon>Panicodae</taxon>
        <taxon>Paniceae</taxon>
        <taxon>Cenchrinae</taxon>
        <taxon>Setaria</taxon>
    </lineage>
</organism>
<accession>A0A4U6W438</accession>
<keyword evidence="2" id="KW-1185">Reference proteome</keyword>
<evidence type="ECO:0000313" key="2">
    <source>
        <dbReference type="Proteomes" id="UP000298652"/>
    </source>
</evidence>
<evidence type="ECO:0000313" key="1">
    <source>
        <dbReference type="EMBL" id="TKW37250.1"/>
    </source>
</evidence>